<keyword evidence="4" id="KW-1185">Reference proteome</keyword>
<keyword evidence="2" id="KW-0472">Membrane</keyword>
<feature type="compositionally biased region" description="Low complexity" evidence="1">
    <location>
        <begin position="59"/>
        <end position="89"/>
    </location>
</feature>
<evidence type="ECO:0000313" key="3">
    <source>
        <dbReference type="EMBL" id="MDR5710786.1"/>
    </source>
</evidence>
<organism evidence="3 4">
    <name type="scientific">Nesterenkonia flava</name>
    <dbReference type="NCBI Taxonomy" id="469799"/>
    <lineage>
        <taxon>Bacteria</taxon>
        <taxon>Bacillati</taxon>
        <taxon>Actinomycetota</taxon>
        <taxon>Actinomycetes</taxon>
        <taxon>Micrococcales</taxon>
        <taxon>Micrococcaceae</taxon>
        <taxon>Nesterenkonia</taxon>
    </lineage>
</organism>
<feature type="region of interest" description="Disordered" evidence="1">
    <location>
        <begin position="1"/>
        <end position="169"/>
    </location>
</feature>
<feature type="region of interest" description="Disordered" evidence="1">
    <location>
        <begin position="279"/>
        <end position="302"/>
    </location>
</feature>
<dbReference type="Proteomes" id="UP001260872">
    <property type="component" value="Unassembled WGS sequence"/>
</dbReference>
<proteinExistence type="predicted"/>
<dbReference type="EMBL" id="JAVKGT010000002">
    <property type="protein sequence ID" value="MDR5710786.1"/>
    <property type="molecule type" value="Genomic_DNA"/>
</dbReference>
<keyword evidence="2" id="KW-1133">Transmembrane helix</keyword>
<evidence type="ECO:0000313" key="4">
    <source>
        <dbReference type="Proteomes" id="UP001260872"/>
    </source>
</evidence>
<feature type="compositionally biased region" description="Low complexity" evidence="1">
    <location>
        <begin position="104"/>
        <end position="123"/>
    </location>
</feature>
<feature type="transmembrane region" description="Helical" evidence="2">
    <location>
        <begin position="173"/>
        <end position="191"/>
    </location>
</feature>
<sequence>MSAKKVSKYIREQRRERRRAIKEQERAAKLRAKEEAARARAELKAEAAAERAERKGTKPAKTQETTQAAAGKTTTGTAKTGDIGTADAGKTTGARRGRHSRGVTAPAGPPAAAGTDTEPETTAVNLAAPAHETSPRAADHAPEAPAGADKRPQRAQKRQAAAGRSRSRAGRGLGLAAAVALIGAGAVSAAVDFQRPGALAGVRATAEAPGVQVPAAEAPRMTVCPPPARQPASVTSEGLLDYRDVDETASTGYTALLFSDAGGEHGHVQRMDLTEDGLGEPEELTEAPDAQEPPSSSTPLTERELLTQSATEVDSPAVLLQSPHPGGIPPAAGQVTYHAEAGPIAGLASAECLQPQRHQLFLAAETRSGAASLLTLSNPYAQDATVEITTYDAEGQRGATGATTLLVPAETVRTVNITALAETGEQLAVDVAASGAPVVAQLQSARASGTNGLGVEYLPGLSTPEQAHHFTAVPMPDSESGEPERSPAQLWLHVPGTETTTVELQVFGPDGQVALETPAVFTVNGGEVDVIDLEGMPSGLYTVVVRTDQPSYAAVRSAGTGEPLTLSAVEQLETYEGELIDPDTGLPYTDEDLALLQEVPPALDFSVTTGAPVLGPGYGAVLPSLGETELHLFTPPTEGSIAQVRFRLVDAEGQLSDEAQVDLPSGSSVVLDPEELAELTGSEVTGAGAEEDGEPLAVLITDAGPAEIYAGFRTQDEFGRFTLGRLGAFEQDAQHLRLHLP</sequence>
<name>A0ABU1FRI7_9MICC</name>
<feature type="compositionally biased region" description="Basic and acidic residues" evidence="1">
    <location>
        <begin position="133"/>
        <end position="152"/>
    </location>
</feature>
<protein>
    <submittedName>
        <fullName evidence="3">DUF5719 family protein</fullName>
    </submittedName>
</protein>
<evidence type="ECO:0000256" key="2">
    <source>
        <dbReference type="SAM" id="Phobius"/>
    </source>
</evidence>
<dbReference type="Pfam" id="PF18986">
    <property type="entry name" value="DUF5719"/>
    <property type="match status" value="1"/>
</dbReference>
<comment type="caution">
    <text evidence="3">The sequence shown here is derived from an EMBL/GenBank/DDBJ whole genome shotgun (WGS) entry which is preliminary data.</text>
</comment>
<gene>
    <name evidence="3" type="ORF">RH857_01340</name>
</gene>
<evidence type="ECO:0000256" key="1">
    <source>
        <dbReference type="SAM" id="MobiDB-lite"/>
    </source>
</evidence>
<reference evidence="4" key="1">
    <citation type="submission" date="2023-07" db="EMBL/GenBank/DDBJ databases">
        <title>Description of three actinobacteria isolated from air of manufacturing shop in a pharmaceutical factory.</title>
        <authorList>
            <person name="Zhang D.-F."/>
        </authorList>
    </citation>
    <scope>NUCLEOTIDE SEQUENCE [LARGE SCALE GENOMIC DNA]</scope>
    <source>
        <strain evidence="4">CCTCC AB 207010</strain>
    </source>
</reference>
<dbReference type="RefSeq" id="WP_310536177.1">
    <property type="nucleotide sequence ID" value="NZ_BAAAOC010000015.1"/>
</dbReference>
<accession>A0ABU1FRI7</accession>
<feature type="compositionally biased region" description="Basic and acidic residues" evidence="1">
    <location>
        <begin position="9"/>
        <end position="56"/>
    </location>
</feature>
<dbReference type="InterPro" id="IPR043777">
    <property type="entry name" value="DUF5719"/>
</dbReference>
<feature type="compositionally biased region" description="Polar residues" evidence="1">
    <location>
        <begin position="293"/>
        <end position="302"/>
    </location>
</feature>
<keyword evidence="2" id="KW-0812">Transmembrane</keyword>